<evidence type="ECO:0000313" key="3">
    <source>
        <dbReference type="Proteomes" id="UP001177670"/>
    </source>
</evidence>
<gene>
    <name evidence="2" type="ORF">K0M31_001145</name>
</gene>
<feature type="compositionally biased region" description="Basic residues" evidence="1">
    <location>
        <begin position="42"/>
        <end position="52"/>
    </location>
</feature>
<evidence type="ECO:0000256" key="1">
    <source>
        <dbReference type="SAM" id="MobiDB-lite"/>
    </source>
</evidence>
<dbReference type="EMBL" id="JAHYIQ010000001">
    <property type="protein sequence ID" value="KAK1136599.1"/>
    <property type="molecule type" value="Genomic_DNA"/>
</dbReference>
<proteinExistence type="predicted"/>
<name>A0AA40GFV8_9HYME</name>
<dbReference type="AlphaFoldDB" id="A0AA40GFV8"/>
<sequence>MDLEEKEEKNTQSWLTIPPPKKRENKSDSQPAEKSVQGPLKNHPHQHQHHHPSSQNTQ</sequence>
<comment type="caution">
    <text evidence="2">The sequence shown here is derived from an EMBL/GenBank/DDBJ whole genome shotgun (WGS) entry which is preliminary data.</text>
</comment>
<reference evidence="2" key="1">
    <citation type="submission" date="2021-10" db="EMBL/GenBank/DDBJ databases">
        <title>Melipona bicolor Genome sequencing and assembly.</title>
        <authorList>
            <person name="Araujo N.S."/>
            <person name="Arias M.C."/>
        </authorList>
    </citation>
    <scope>NUCLEOTIDE SEQUENCE</scope>
    <source>
        <strain evidence="2">USP_2M_L1-L4_2017</strain>
        <tissue evidence="2">Whole body</tissue>
    </source>
</reference>
<evidence type="ECO:0000313" key="2">
    <source>
        <dbReference type="EMBL" id="KAK1136599.1"/>
    </source>
</evidence>
<feature type="compositionally biased region" description="Basic and acidic residues" evidence="1">
    <location>
        <begin position="1"/>
        <end position="10"/>
    </location>
</feature>
<keyword evidence="3" id="KW-1185">Reference proteome</keyword>
<protein>
    <submittedName>
        <fullName evidence="2">Uncharacterized protein</fullName>
    </submittedName>
</protein>
<accession>A0AA40GFV8</accession>
<dbReference type="Proteomes" id="UP001177670">
    <property type="component" value="Unassembled WGS sequence"/>
</dbReference>
<feature type="region of interest" description="Disordered" evidence="1">
    <location>
        <begin position="1"/>
        <end position="58"/>
    </location>
</feature>
<organism evidence="2 3">
    <name type="scientific">Melipona bicolor</name>
    <dbReference type="NCBI Taxonomy" id="60889"/>
    <lineage>
        <taxon>Eukaryota</taxon>
        <taxon>Metazoa</taxon>
        <taxon>Ecdysozoa</taxon>
        <taxon>Arthropoda</taxon>
        <taxon>Hexapoda</taxon>
        <taxon>Insecta</taxon>
        <taxon>Pterygota</taxon>
        <taxon>Neoptera</taxon>
        <taxon>Endopterygota</taxon>
        <taxon>Hymenoptera</taxon>
        <taxon>Apocrita</taxon>
        <taxon>Aculeata</taxon>
        <taxon>Apoidea</taxon>
        <taxon>Anthophila</taxon>
        <taxon>Apidae</taxon>
        <taxon>Melipona</taxon>
    </lineage>
</organism>